<proteinExistence type="inferred from homology"/>
<dbReference type="SUPFAM" id="SSF101576">
    <property type="entry name" value="Supernatant protein factor (SPF), C-terminal domain"/>
    <property type="match status" value="1"/>
</dbReference>
<gene>
    <name evidence="12" type="ORF">M0812_15395</name>
</gene>
<evidence type="ECO:0000256" key="7">
    <source>
        <dbReference type="ARBA" id="ARBA00037847"/>
    </source>
</evidence>
<dbReference type="GO" id="GO:0016020">
    <property type="term" value="C:membrane"/>
    <property type="evidence" value="ECO:0007669"/>
    <property type="project" value="UniProtKB-SubCell"/>
</dbReference>
<dbReference type="InterPro" id="IPR015720">
    <property type="entry name" value="Emp24-like"/>
</dbReference>
<evidence type="ECO:0000313" key="12">
    <source>
        <dbReference type="EMBL" id="KAJ3439369.1"/>
    </source>
</evidence>
<keyword evidence="3 8" id="KW-0812">Transmembrane</keyword>
<evidence type="ECO:0000256" key="3">
    <source>
        <dbReference type="ARBA" id="ARBA00022692"/>
    </source>
</evidence>
<dbReference type="AlphaFoldDB" id="A0AAV7ZE02"/>
<evidence type="ECO:0000313" key="13">
    <source>
        <dbReference type="Proteomes" id="UP001146793"/>
    </source>
</evidence>
<dbReference type="Proteomes" id="UP001146793">
    <property type="component" value="Unassembled WGS sequence"/>
</dbReference>
<dbReference type="PROSITE" id="PS50866">
    <property type="entry name" value="GOLD"/>
    <property type="match status" value="1"/>
</dbReference>
<keyword evidence="4 10" id="KW-0732">Signal</keyword>
<dbReference type="InterPro" id="IPR036598">
    <property type="entry name" value="GOLD_dom_sf"/>
</dbReference>
<feature type="domain" description="GOLD" evidence="11">
    <location>
        <begin position="32"/>
        <end position="114"/>
    </location>
</feature>
<organism evidence="12 13">
    <name type="scientific">Anaeramoeba flamelloides</name>
    <dbReference type="NCBI Taxonomy" id="1746091"/>
    <lineage>
        <taxon>Eukaryota</taxon>
        <taxon>Metamonada</taxon>
        <taxon>Anaeramoebidae</taxon>
        <taxon>Anaeramoeba</taxon>
    </lineage>
</organism>
<feature type="chain" id="PRO_5043395349" evidence="10">
    <location>
        <begin position="23"/>
        <end position="215"/>
    </location>
</feature>
<evidence type="ECO:0000256" key="10">
    <source>
        <dbReference type="SAM" id="SignalP"/>
    </source>
</evidence>
<keyword evidence="6 9" id="KW-0472">Membrane</keyword>
<feature type="signal peptide" evidence="10">
    <location>
        <begin position="1"/>
        <end position="22"/>
    </location>
</feature>
<evidence type="ECO:0000256" key="2">
    <source>
        <dbReference type="ARBA" id="ARBA00007104"/>
    </source>
</evidence>
<dbReference type="GO" id="GO:0012505">
    <property type="term" value="C:endomembrane system"/>
    <property type="evidence" value="ECO:0007669"/>
    <property type="project" value="UniProtKB-SubCell"/>
</dbReference>
<protein>
    <submittedName>
        <fullName evidence="12">Opossum isoform a</fullName>
    </submittedName>
</protein>
<dbReference type="SMART" id="SM01190">
    <property type="entry name" value="EMP24_GP25L"/>
    <property type="match status" value="1"/>
</dbReference>
<evidence type="ECO:0000256" key="1">
    <source>
        <dbReference type="ARBA" id="ARBA00004479"/>
    </source>
</evidence>
<reference evidence="12" key="1">
    <citation type="submission" date="2022-08" db="EMBL/GenBank/DDBJ databases">
        <title>Novel sulphate-reducing endosymbionts in the free-living metamonad Anaeramoeba.</title>
        <authorList>
            <person name="Jerlstrom-Hultqvist J."/>
            <person name="Cepicka I."/>
            <person name="Gallot-Lavallee L."/>
            <person name="Salas-Leiva D."/>
            <person name="Curtis B.A."/>
            <person name="Zahonova K."/>
            <person name="Pipaliya S."/>
            <person name="Dacks J."/>
            <person name="Roger A.J."/>
        </authorList>
    </citation>
    <scope>NUCLEOTIDE SEQUENCE</scope>
    <source>
        <strain evidence="12">Busselton2</strain>
    </source>
</reference>
<feature type="transmembrane region" description="Helical" evidence="9">
    <location>
        <begin position="183"/>
        <end position="205"/>
    </location>
</feature>
<dbReference type="PANTHER" id="PTHR22811">
    <property type="entry name" value="TRANSMEMBRANE EMP24 DOMAIN-CONTAINING PROTEIN"/>
    <property type="match status" value="1"/>
</dbReference>
<evidence type="ECO:0000256" key="9">
    <source>
        <dbReference type="SAM" id="Phobius"/>
    </source>
</evidence>
<comment type="subcellular location">
    <subcellularLocation>
        <location evidence="7">Endomembrane system</location>
        <topology evidence="7">Single-pass membrane protein</topology>
    </subcellularLocation>
    <subcellularLocation>
        <location evidence="1 8">Membrane</location>
        <topology evidence="1 8">Single-pass type I membrane protein</topology>
    </subcellularLocation>
</comment>
<keyword evidence="5 9" id="KW-1133">Transmembrane helix</keyword>
<sequence>MNLRQLSLLILLCLFFVPKAKAVTFTIEPQKSVCFYETITNQSKAHVDFQVVQGGKLDINFRIRNPNGHDVYNLRQTNEGSHNFITTLLGDYSFCFDNSFSAISTKEVNFNFKLYAVGRLRRRLGSDIDGNENDATTPDELNNLSQTLKKLSDNIGEVRELQMYLKAREMVHRNTSESTNSRVLWWSIFATFLIGSASVAQITYLRKIFANKRKV</sequence>
<accession>A0AAV7ZE02</accession>
<name>A0AAV7ZE02_9EUKA</name>
<evidence type="ECO:0000256" key="5">
    <source>
        <dbReference type="ARBA" id="ARBA00022989"/>
    </source>
</evidence>
<evidence type="ECO:0000259" key="11">
    <source>
        <dbReference type="PROSITE" id="PS50866"/>
    </source>
</evidence>
<dbReference type="InterPro" id="IPR009038">
    <property type="entry name" value="GOLD_dom"/>
</dbReference>
<evidence type="ECO:0000256" key="4">
    <source>
        <dbReference type="ARBA" id="ARBA00022729"/>
    </source>
</evidence>
<evidence type="ECO:0000256" key="6">
    <source>
        <dbReference type="ARBA" id="ARBA00023136"/>
    </source>
</evidence>
<dbReference type="Pfam" id="PF01105">
    <property type="entry name" value="EMP24_GP25L"/>
    <property type="match status" value="1"/>
</dbReference>
<dbReference type="EMBL" id="JANTQA010000032">
    <property type="protein sequence ID" value="KAJ3439369.1"/>
    <property type="molecule type" value="Genomic_DNA"/>
</dbReference>
<comment type="caution">
    <text evidence="12">The sequence shown here is derived from an EMBL/GenBank/DDBJ whole genome shotgun (WGS) entry which is preliminary data.</text>
</comment>
<comment type="similarity">
    <text evidence="2 8">Belongs to the EMP24/GP25L family.</text>
</comment>
<evidence type="ECO:0000256" key="8">
    <source>
        <dbReference type="RuleBase" id="RU003827"/>
    </source>
</evidence>